<feature type="domain" description="Amidohydrolase-related" evidence="2">
    <location>
        <begin position="8"/>
        <end position="286"/>
    </location>
</feature>
<reference evidence="3 4" key="1">
    <citation type="submission" date="2020-07" db="EMBL/GenBank/DDBJ databases">
        <title>Sequencing the genomes of 1000 actinobacteria strains.</title>
        <authorList>
            <person name="Klenk H.-P."/>
        </authorList>
    </citation>
    <scope>NUCLEOTIDE SEQUENCE [LARGE SCALE GENOMIC DNA]</scope>
    <source>
        <strain evidence="3 4">DSM 22185</strain>
    </source>
</reference>
<dbReference type="SUPFAM" id="SSF51556">
    <property type="entry name" value="Metallo-dependent hydrolases"/>
    <property type="match status" value="1"/>
</dbReference>
<dbReference type="AlphaFoldDB" id="A0A7Y9JNX6"/>
<dbReference type="InterPro" id="IPR006680">
    <property type="entry name" value="Amidohydro-rel"/>
</dbReference>
<evidence type="ECO:0000256" key="1">
    <source>
        <dbReference type="ARBA" id="ARBA00038310"/>
    </source>
</evidence>
<keyword evidence="3" id="KW-0378">Hydrolase</keyword>
<comment type="similarity">
    <text evidence="1">Belongs to the metallo-dependent hydrolases superfamily.</text>
</comment>
<name>A0A7Y9JNX6_9MICO</name>
<sequence>MRDPAVIVDAGVHVWRAEHRSRPWPPGREEPQREEPFGVDELLGLMDASGVDRAVVVPPIWVGEDNTEVLEWAAQHPQRIAVMGRHPFTPETVGQLAAWRDQPGMLGIRMSYPKAEFGDWLDLDHADWFWSAAARAGLPLFVLCQNQAGRLAPIAQRYPQLPLIVDHLALRNIRLDRLAGRDADAFERFDELLELARFPNVHVKFSSLPTYSNEPYPYHDLDLGLQRARDAFGSERIMWASDLTRMSLLENPPEYTELLGHVRDELSFLSSAERGDILGGTALRVLWCTEP</sequence>
<dbReference type="Proteomes" id="UP000552045">
    <property type="component" value="Unassembled WGS sequence"/>
</dbReference>
<proteinExistence type="inferred from homology"/>
<protein>
    <submittedName>
        <fullName evidence="3">L-fuconolactonase</fullName>
        <ecNumber evidence="3">3.1.1.-</ecNumber>
    </submittedName>
</protein>
<dbReference type="EMBL" id="JACCBH010000001">
    <property type="protein sequence ID" value="NYD54129.1"/>
    <property type="molecule type" value="Genomic_DNA"/>
</dbReference>
<dbReference type="RefSeq" id="WP_179432205.1">
    <property type="nucleotide sequence ID" value="NZ_BAABLC010000001.1"/>
</dbReference>
<dbReference type="GO" id="GO:0016787">
    <property type="term" value="F:hydrolase activity"/>
    <property type="evidence" value="ECO:0007669"/>
    <property type="project" value="UniProtKB-KW"/>
</dbReference>
<dbReference type="PANTHER" id="PTHR43569">
    <property type="entry name" value="AMIDOHYDROLASE"/>
    <property type="match status" value="1"/>
</dbReference>
<gene>
    <name evidence="3" type="ORF">BKA02_001184</name>
</gene>
<evidence type="ECO:0000313" key="3">
    <source>
        <dbReference type="EMBL" id="NYD54129.1"/>
    </source>
</evidence>
<dbReference type="PANTHER" id="PTHR43569:SF2">
    <property type="entry name" value="AMIDOHYDROLASE-RELATED DOMAIN-CONTAINING PROTEIN"/>
    <property type="match status" value="1"/>
</dbReference>
<dbReference type="InterPro" id="IPR032466">
    <property type="entry name" value="Metal_Hydrolase"/>
</dbReference>
<dbReference type="InterPro" id="IPR052350">
    <property type="entry name" value="Metallo-dep_Lactonases"/>
</dbReference>
<comment type="caution">
    <text evidence="3">The sequence shown here is derived from an EMBL/GenBank/DDBJ whole genome shotgun (WGS) entry which is preliminary data.</text>
</comment>
<keyword evidence="4" id="KW-1185">Reference proteome</keyword>
<dbReference type="Gene3D" id="3.20.20.140">
    <property type="entry name" value="Metal-dependent hydrolases"/>
    <property type="match status" value="1"/>
</dbReference>
<accession>A0A7Y9JNX6</accession>
<dbReference type="EC" id="3.1.1.-" evidence="3"/>
<evidence type="ECO:0000259" key="2">
    <source>
        <dbReference type="Pfam" id="PF04909"/>
    </source>
</evidence>
<organism evidence="3 4">
    <name type="scientific">Microbacterium pseudoresistens</name>
    <dbReference type="NCBI Taxonomy" id="640634"/>
    <lineage>
        <taxon>Bacteria</taxon>
        <taxon>Bacillati</taxon>
        <taxon>Actinomycetota</taxon>
        <taxon>Actinomycetes</taxon>
        <taxon>Micrococcales</taxon>
        <taxon>Microbacteriaceae</taxon>
        <taxon>Microbacterium</taxon>
    </lineage>
</organism>
<evidence type="ECO:0000313" key="4">
    <source>
        <dbReference type="Proteomes" id="UP000552045"/>
    </source>
</evidence>
<dbReference type="Pfam" id="PF04909">
    <property type="entry name" value="Amidohydro_2"/>
    <property type="match status" value="1"/>
</dbReference>